<dbReference type="InterPro" id="IPR051886">
    <property type="entry name" value="Seed_Dev/Stress_Resp_Reg"/>
</dbReference>
<comment type="caution">
    <text evidence="2">The sequence shown here is derived from an EMBL/GenBank/DDBJ whole genome shotgun (WGS) entry which is preliminary data.</text>
</comment>
<organism evidence="2 3">
    <name type="scientific">Xanthoceras sorbifolium</name>
    <dbReference type="NCBI Taxonomy" id="99658"/>
    <lineage>
        <taxon>Eukaryota</taxon>
        <taxon>Viridiplantae</taxon>
        <taxon>Streptophyta</taxon>
        <taxon>Embryophyta</taxon>
        <taxon>Tracheophyta</taxon>
        <taxon>Spermatophyta</taxon>
        <taxon>Magnoliopsida</taxon>
        <taxon>eudicotyledons</taxon>
        <taxon>Gunneridae</taxon>
        <taxon>Pentapetalae</taxon>
        <taxon>rosids</taxon>
        <taxon>malvids</taxon>
        <taxon>Sapindales</taxon>
        <taxon>Sapindaceae</taxon>
        <taxon>Xanthoceroideae</taxon>
        <taxon>Xanthoceras</taxon>
    </lineage>
</organism>
<dbReference type="PROSITE" id="PS51806">
    <property type="entry name" value="DOG1"/>
    <property type="match status" value="1"/>
</dbReference>
<evidence type="ECO:0000259" key="1">
    <source>
        <dbReference type="PROSITE" id="PS51806"/>
    </source>
</evidence>
<protein>
    <recommendedName>
        <fullName evidence="1">DOG1 domain-containing protein</fullName>
    </recommendedName>
</protein>
<evidence type="ECO:0000313" key="2">
    <source>
        <dbReference type="EMBL" id="KAH7568769.1"/>
    </source>
</evidence>
<dbReference type="InterPro" id="IPR025422">
    <property type="entry name" value="TGA_domain"/>
</dbReference>
<reference evidence="2 3" key="1">
    <citation type="submission" date="2021-02" db="EMBL/GenBank/DDBJ databases">
        <title>Plant Genome Project.</title>
        <authorList>
            <person name="Zhang R.-G."/>
        </authorList>
    </citation>
    <scope>NUCLEOTIDE SEQUENCE [LARGE SCALE GENOMIC DNA]</scope>
    <source>
        <tissue evidence="2">Leaves</tissue>
    </source>
</reference>
<dbReference type="EMBL" id="JAFEMO010000006">
    <property type="protein sequence ID" value="KAH7568769.1"/>
    <property type="molecule type" value="Genomic_DNA"/>
</dbReference>
<evidence type="ECO:0000313" key="3">
    <source>
        <dbReference type="Proteomes" id="UP000827721"/>
    </source>
</evidence>
<accession>A0ABQ8HWZ1</accession>
<name>A0ABQ8HWZ1_9ROSI</name>
<gene>
    <name evidence="2" type="ORF">JRO89_XS06G0047300</name>
</gene>
<dbReference type="Pfam" id="PF14144">
    <property type="entry name" value="DOG1"/>
    <property type="match status" value="1"/>
</dbReference>
<keyword evidence="3" id="KW-1185">Reference proteome</keyword>
<feature type="domain" description="DOG1" evidence="1">
    <location>
        <begin position="7"/>
        <end position="242"/>
    </location>
</feature>
<dbReference type="PANTHER" id="PTHR46354:SF7">
    <property type="entry name" value="PROTEIN DOG1-LIKE 1"/>
    <property type="match status" value="1"/>
</dbReference>
<dbReference type="PANTHER" id="PTHR46354">
    <property type="entry name" value="DOG1 DOMAIN-CONTAINING PROTEIN"/>
    <property type="match status" value="1"/>
</dbReference>
<sequence>MAESSHQHRSCCYFKEWMDLQAQDLDELQNALANNNENTYTQLIEKGIDHFRDYMSKRSAMFHQDASGYFAPSWCTSLENSSLWIAGCRPSSYIRLLYALGSSHVESIIADLMQGRNRESLGELTSTQQLTMINNLQMKTIKEEDKLTSKLASLQEDMADHPISVIAKGLSQVDHPNGEVDRALAQHESAMANIFDEADKLRLDTLNELIKILTPPQSVDFLAASKKLHLCIREWGKRKDDKMGRKND</sequence>
<dbReference type="Proteomes" id="UP000827721">
    <property type="component" value="Unassembled WGS sequence"/>
</dbReference>
<proteinExistence type="predicted"/>